<reference evidence="1" key="1">
    <citation type="submission" date="2020-04" db="EMBL/GenBank/DDBJ databases">
        <authorList>
            <person name="Alioto T."/>
            <person name="Alioto T."/>
            <person name="Gomez Garrido J."/>
        </authorList>
    </citation>
    <scope>NUCLEOTIDE SEQUENCE</scope>
    <source>
        <strain evidence="1">A484AB</strain>
    </source>
</reference>
<dbReference type="Proteomes" id="UP001152795">
    <property type="component" value="Unassembled WGS sequence"/>
</dbReference>
<dbReference type="OrthoDB" id="8060926at2759"/>
<dbReference type="EMBL" id="CACRXK020001217">
    <property type="protein sequence ID" value="CAB3987690.1"/>
    <property type="molecule type" value="Genomic_DNA"/>
</dbReference>
<evidence type="ECO:0000313" key="1">
    <source>
        <dbReference type="EMBL" id="CAB3987690.1"/>
    </source>
</evidence>
<sequence length="177" mass="19633">MLEKGECAAVEFMESNIVGEEPDIYTKIKKTQLQTFSLIGKKVNSKSKKGKIVVLKNSKALFAKMLLIAKSRNLEMEEVLTYSLRPYPHPSATNEGDLVKTVKAKLLKMTENEIQDGSVNLPIGDKAYIFDAMAILQTLTVLPATFGELATDLLAKIVNTAVSLNFSRVDFVCDRYP</sequence>
<comment type="caution">
    <text evidence="1">The sequence shown here is derived from an EMBL/GenBank/DDBJ whole genome shotgun (WGS) entry which is preliminary data.</text>
</comment>
<organism evidence="1 2">
    <name type="scientific">Paramuricea clavata</name>
    <name type="common">Red gorgonian</name>
    <name type="synonym">Violescent sea-whip</name>
    <dbReference type="NCBI Taxonomy" id="317549"/>
    <lineage>
        <taxon>Eukaryota</taxon>
        <taxon>Metazoa</taxon>
        <taxon>Cnidaria</taxon>
        <taxon>Anthozoa</taxon>
        <taxon>Octocorallia</taxon>
        <taxon>Malacalcyonacea</taxon>
        <taxon>Plexauridae</taxon>
        <taxon>Paramuricea</taxon>
    </lineage>
</organism>
<evidence type="ECO:0000313" key="2">
    <source>
        <dbReference type="Proteomes" id="UP001152795"/>
    </source>
</evidence>
<accession>A0A6S7GT25</accession>
<dbReference type="AlphaFoldDB" id="A0A6S7GT25"/>
<proteinExistence type="predicted"/>
<keyword evidence="2" id="KW-1185">Reference proteome</keyword>
<dbReference type="PANTHER" id="PTHR46704:SF9">
    <property type="entry name" value="BHLH DOMAIN-CONTAINING PROTEIN"/>
    <property type="match status" value="1"/>
</dbReference>
<dbReference type="PANTHER" id="PTHR46704">
    <property type="entry name" value="CXC DOMAIN-CONTAINING PROTEIN-RELATED"/>
    <property type="match status" value="1"/>
</dbReference>
<gene>
    <name evidence="1" type="ORF">PACLA_8A060228</name>
</gene>
<name>A0A6S7GT25_PARCT</name>
<protein>
    <submittedName>
        <fullName evidence="1">Uncharacterized protein</fullName>
    </submittedName>
</protein>